<keyword evidence="1" id="KW-0812">Transmembrane</keyword>
<dbReference type="KEGG" id="aoe:Clos_2323"/>
<reference evidence="3" key="1">
    <citation type="submission" date="2007-10" db="EMBL/GenBank/DDBJ databases">
        <title>Complete genome of Alkaliphilus oremlandii OhILAs.</title>
        <authorList>
            <person name="Copeland A."/>
            <person name="Lucas S."/>
            <person name="Lapidus A."/>
            <person name="Barry K."/>
            <person name="Detter J.C."/>
            <person name="Glavina del Rio T."/>
            <person name="Hammon N."/>
            <person name="Israni S."/>
            <person name="Dalin E."/>
            <person name="Tice H."/>
            <person name="Pitluck S."/>
            <person name="Chain P."/>
            <person name="Malfatti S."/>
            <person name="Shin M."/>
            <person name="Vergez L."/>
            <person name="Schmutz J."/>
            <person name="Larimer F."/>
            <person name="Land M."/>
            <person name="Hauser L."/>
            <person name="Kyrpides N."/>
            <person name="Mikhailova N."/>
            <person name="Stolz J.F."/>
            <person name="Dawson A."/>
            <person name="Fisher E."/>
            <person name="Crable B."/>
            <person name="Perera E."/>
            <person name="Lisak J."/>
            <person name="Ranganathan M."/>
            <person name="Basu P."/>
            <person name="Richardson P."/>
        </authorList>
    </citation>
    <scope>NUCLEOTIDE SEQUENCE [LARGE SCALE GENOMIC DNA]</scope>
    <source>
        <strain evidence="3">OhILAs</strain>
    </source>
</reference>
<dbReference type="eggNOG" id="ENOG5033IK0">
    <property type="taxonomic scope" value="Bacteria"/>
</dbReference>
<dbReference type="Proteomes" id="UP000000269">
    <property type="component" value="Chromosome"/>
</dbReference>
<evidence type="ECO:0000256" key="1">
    <source>
        <dbReference type="SAM" id="Phobius"/>
    </source>
</evidence>
<organism evidence="2 3">
    <name type="scientific">Alkaliphilus oremlandii (strain OhILAs)</name>
    <name type="common">Clostridium oremlandii (strain OhILAs)</name>
    <dbReference type="NCBI Taxonomy" id="350688"/>
    <lineage>
        <taxon>Bacteria</taxon>
        <taxon>Bacillati</taxon>
        <taxon>Bacillota</taxon>
        <taxon>Clostridia</taxon>
        <taxon>Peptostreptococcales</taxon>
        <taxon>Natronincolaceae</taxon>
        <taxon>Alkaliphilus</taxon>
    </lineage>
</organism>
<keyword evidence="3" id="KW-1185">Reference proteome</keyword>
<gene>
    <name evidence="2" type="ordered locus">Clos_2323</name>
</gene>
<dbReference type="RefSeq" id="WP_012160163.1">
    <property type="nucleotide sequence ID" value="NC_009922.1"/>
</dbReference>
<evidence type="ECO:0000313" key="2">
    <source>
        <dbReference type="EMBL" id="ABW19856.1"/>
    </source>
</evidence>
<dbReference type="OrthoDB" id="2638588at2"/>
<proteinExistence type="predicted"/>
<accession>A8MJ74</accession>
<dbReference type="AlphaFoldDB" id="A8MJ74"/>
<protein>
    <recommendedName>
        <fullName evidence="4">Selenocysteine lyase</fullName>
    </recommendedName>
</protein>
<keyword evidence="1" id="KW-1133">Transmembrane helix</keyword>
<feature type="transmembrane region" description="Helical" evidence="1">
    <location>
        <begin position="57"/>
        <end position="76"/>
    </location>
</feature>
<sequence length="77" mass="9315">MDIGGFFILVVFSLPIYFLFIWQYIEPEELFLWGRRWMYEEEPELSEEAIRLYKKTAIIGIVFTTIVVLVSFIQLFR</sequence>
<dbReference type="EMBL" id="CP000853">
    <property type="protein sequence ID" value="ABW19856.1"/>
    <property type="molecule type" value="Genomic_DNA"/>
</dbReference>
<evidence type="ECO:0008006" key="4">
    <source>
        <dbReference type="Google" id="ProtNLM"/>
    </source>
</evidence>
<feature type="transmembrane region" description="Helical" evidence="1">
    <location>
        <begin position="6"/>
        <end position="25"/>
    </location>
</feature>
<keyword evidence="1" id="KW-0472">Membrane</keyword>
<name>A8MJ74_ALKOO</name>
<dbReference type="HOGENOM" id="CLU_177520_0_0_9"/>
<evidence type="ECO:0000313" key="3">
    <source>
        <dbReference type="Proteomes" id="UP000000269"/>
    </source>
</evidence>